<evidence type="ECO:0000313" key="8">
    <source>
        <dbReference type="EMBL" id="GFR38664.1"/>
    </source>
</evidence>
<dbReference type="Pfam" id="PF04286">
    <property type="entry name" value="DUF445"/>
    <property type="match status" value="1"/>
</dbReference>
<comment type="similarity">
    <text evidence="2">Belongs to the UPF0754 family.</text>
</comment>
<evidence type="ECO:0000256" key="4">
    <source>
        <dbReference type="ARBA" id="ARBA00022989"/>
    </source>
</evidence>
<dbReference type="InterPro" id="IPR007383">
    <property type="entry name" value="DUF445"/>
</dbReference>
<dbReference type="PANTHER" id="PTHR35791">
    <property type="entry name" value="UPF0754 MEMBRANE PROTEIN YHEB"/>
    <property type="match status" value="1"/>
</dbReference>
<evidence type="ECO:0000256" key="1">
    <source>
        <dbReference type="ARBA" id="ARBA00004308"/>
    </source>
</evidence>
<feature type="region of interest" description="Disordered" evidence="6">
    <location>
        <begin position="303"/>
        <end position="327"/>
    </location>
</feature>
<evidence type="ECO:0000256" key="6">
    <source>
        <dbReference type="SAM" id="MobiDB-lite"/>
    </source>
</evidence>
<evidence type="ECO:0000313" key="9">
    <source>
        <dbReference type="Proteomes" id="UP000654993"/>
    </source>
</evidence>
<comment type="subcellular location">
    <subcellularLocation>
        <location evidence="1">Endomembrane system</location>
    </subcellularLocation>
</comment>
<dbReference type="PANTHER" id="PTHR35791:SF1">
    <property type="entry name" value="UPF0754 MEMBRANE PROTEIN YHEB"/>
    <property type="match status" value="1"/>
</dbReference>
<evidence type="ECO:0000256" key="7">
    <source>
        <dbReference type="SAM" id="Phobius"/>
    </source>
</evidence>
<accession>A0A916QGW9</accession>
<protein>
    <submittedName>
        <fullName evidence="8">UPF0754 membrane protein</fullName>
    </submittedName>
</protein>
<keyword evidence="4 7" id="KW-1133">Transmembrane helix</keyword>
<feature type="transmembrane region" description="Helical" evidence="7">
    <location>
        <begin position="429"/>
        <end position="452"/>
    </location>
</feature>
<sequence>MENVWYVAATILIAAAIGYMTNYLAIKMLFLPRRPWIIGGRRVPFTPGLIPKRKGEIAAALGQVVSEYLVTTEGLKSMLQRPELRAQAEQKLRAWVEDMACREESLEELVTRRFGTEAAEELKQKVQQAASHLLSQGVRTLIEHGGAGEVPGGRSSLMRRPLAELFAELEIPAETWLARQGVPRLMRMLREQLSGPEGMRLIRRLVNRMLEGLGGMMGMLAGMFLDEDKITAKVRQALLAYLNSREAQEVVLRIAEGQLRQLSERTPAELLGMLREQLVQTASSGEVGEGWQDTLHEAEVSADETMRQGSGEALSRAQHGSSPESALEAKGSFDADWLVKVIEGLVPLKTWLEHFWQMSPRSLLQNHKAQLLDLVPAVSNAFIEAAVNHIEQAVQALNLPQMVQKQVEDFPMDKVERVILSITGSEFRAITWLGALLGGMIGIIQALMLVWAG</sequence>
<proteinExistence type="inferred from homology"/>
<reference evidence="8" key="2">
    <citation type="journal article" date="2021" name="Data Brief">
        <title>Draft genome sequence data of the facultative, thermophilic, xylanolytic bacterium Paenibacillus sp. strain DA-C8.</title>
        <authorList>
            <person name="Chhe C."/>
            <person name="Uke A."/>
            <person name="Baramee S."/>
            <person name="Ungkulpasvich U."/>
            <person name="Tachaapaikoon C."/>
            <person name="Pason P."/>
            <person name="Waeonukul R."/>
            <person name="Ratanakhanokchai K."/>
            <person name="Kosugi A."/>
        </authorList>
    </citation>
    <scope>NUCLEOTIDE SEQUENCE</scope>
    <source>
        <strain evidence="8">DA-C8</strain>
    </source>
</reference>
<comment type="caution">
    <text evidence="8">The sequence shown here is derived from an EMBL/GenBank/DDBJ whole genome shotgun (WGS) entry which is preliminary data.</text>
</comment>
<feature type="transmembrane region" description="Helical" evidence="7">
    <location>
        <begin position="6"/>
        <end position="26"/>
    </location>
</feature>
<evidence type="ECO:0000256" key="5">
    <source>
        <dbReference type="ARBA" id="ARBA00023136"/>
    </source>
</evidence>
<dbReference type="AlphaFoldDB" id="A0A916QGW9"/>
<gene>
    <name evidence="8" type="ORF">PRECH8_19600</name>
</gene>
<keyword evidence="9" id="KW-1185">Reference proteome</keyword>
<dbReference type="EMBL" id="BMAQ01000021">
    <property type="protein sequence ID" value="GFR38664.1"/>
    <property type="molecule type" value="Genomic_DNA"/>
</dbReference>
<keyword evidence="5 7" id="KW-0472">Membrane</keyword>
<dbReference type="Proteomes" id="UP000654993">
    <property type="component" value="Unassembled WGS sequence"/>
</dbReference>
<reference evidence="8" key="1">
    <citation type="submission" date="2020-08" db="EMBL/GenBank/DDBJ databases">
        <authorList>
            <person name="Uke A."/>
            <person name="Chhe C."/>
            <person name="Baramee S."/>
            <person name="Kosugi A."/>
        </authorList>
    </citation>
    <scope>NUCLEOTIDE SEQUENCE</scope>
    <source>
        <strain evidence="8">DA-C8</strain>
    </source>
</reference>
<name>A0A916QGW9_9BACL</name>
<evidence type="ECO:0000256" key="2">
    <source>
        <dbReference type="ARBA" id="ARBA00008053"/>
    </source>
</evidence>
<evidence type="ECO:0000256" key="3">
    <source>
        <dbReference type="ARBA" id="ARBA00022692"/>
    </source>
</evidence>
<dbReference type="GO" id="GO:0012505">
    <property type="term" value="C:endomembrane system"/>
    <property type="evidence" value="ECO:0007669"/>
    <property type="project" value="UniProtKB-SubCell"/>
</dbReference>
<keyword evidence="3 7" id="KW-0812">Transmembrane</keyword>
<organism evidence="8 9">
    <name type="scientific">Insulibacter thermoxylanivorax</name>
    <dbReference type="NCBI Taxonomy" id="2749268"/>
    <lineage>
        <taxon>Bacteria</taxon>
        <taxon>Bacillati</taxon>
        <taxon>Bacillota</taxon>
        <taxon>Bacilli</taxon>
        <taxon>Bacillales</taxon>
        <taxon>Paenibacillaceae</taxon>
        <taxon>Insulibacter</taxon>
    </lineage>
</organism>